<reference evidence="4 5" key="1">
    <citation type="submission" date="2019-03" db="EMBL/GenBank/DDBJ databases">
        <title>First draft genome of Liparis tanakae, snailfish: a comprehensive survey of snailfish specific genes.</title>
        <authorList>
            <person name="Kim W."/>
            <person name="Song I."/>
            <person name="Jeong J.-H."/>
            <person name="Kim D."/>
            <person name="Kim S."/>
            <person name="Ryu S."/>
            <person name="Song J.Y."/>
            <person name="Lee S.K."/>
        </authorList>
    </citation>
    <scope>NUCLEOTIDE SEQUENCE [LARGE SCALE GENOMIC DNA]</scope>
    <source>
        <tissue evidence="4">Muscle</tissue>
    </source>
</reference>
<proteinExistence type="predicted"/>
<dbReference type="InterPro" id="IPR036179">
    <property type="entry name" value="Ig-like_dom_sf"/>
</dbReference>
<evidence type="ECO:0000259" key="3">
    <source>
        <dbReference type="Pfam" id="PF18362"/>
    </source>
</evidence>
<dbReference type="Pfam" id="PF18362">
    <property type="entry name" value="THB"/>
    <property type="match status" value="1"/>
</dbReference>
<evidence type="ECO:0000313" key="4">
    <source>
        <dbReference type="EMBL" id="TNN83325.1"/>
    </source>
</evidence>
<protein>
    <submittedName>
        <fullName evidence="4">Myosin-binding protein C, slow-type</fullName>
    </submittedName>
</protein>
<evidence type="ECO:0000313" key="5">
    <source>
        <dbReference type="Proteomes" id="UP000314294"/>
    </source>
</evidence>
<dbReference type="InterPro" id="IPR013783">
    <property type="entry name" value="Ig-like_fold"/>
</dbReference>
<evidence type="ECO:0000256" key="2">
    <source>
        <dbReference type="ARBA" id="ARBA00023319"/>
    </source>
</evidence>
<feature type="domain" description="MyBP-C tri-helix bundle" evidence="3">
    <location>
        <begin position="101"/>
        <end position="134"/>
    </location>
</feature>
<name>A0A4Z2IZ89_9TELE</name>
<dbReference type="SUPFAM" id="SSF48726">
    <property type="entry name" value="Immunoglobulin"/>
    <property type="match status" value="1"/>
</dbReference>
<keyword evidence="1" id="KW-0677">Repeat</keyword>
<sequence length="224" mass="25766">MSGEYRELMKLDFQPSVDSAHSLPSCLQPRAMRQQQPLLPRRLTMSLRMLSEHRMNNGGDGGDDAGDLDFSGLLKKRYDHRLRAAARTREKKQKVEEVDVDVWDILKDAKPCDYEKIAFEYGITDLRGLLKRLKKMKKVEPKKSEAFLKRLEGAYSVDKGKKIHLEVELADHNAPIKWLKNGQEIKPSAKQQASSRPLFAYILYISTLLLIHLDITKRSGEFSR</sequence>
<evidence type="ECO:0000256" key="1">
    <source>
        <dbReference type="ARBA" id="ARBA00022737"/>
    </source>
</evidence>
<dbReference type="Gene3D" id="2.60.40.10">
    <property type="entry name" value="Immunoglobulins"/>
    <property type="match status" value="1"/>
</dbReference>
<comment type="caution">
    <text evidence="4">The sequence shown here is derived from an EMBL/GenBank/DDBJ whole genome shotgun (WGS) entry which is preliminary data.</text>
</comment>
<keyword evidence="2" id="KW-0393">Immunoglobulin domain</keyword>
<dbReference type="OrthoDB" id="6107607at2759"/>
<accession>A0A4Z2IZ89</accession>
<dbReference type="EMBL" id="SRLO01000033">
    <property type="protein sequence ID" value="TNN83325.1"/>
    <property type="molecule type" value="Genomic_DNA"/>
</dbReference>
<organism evidence="4 5">
    <name type="scientific">Liparis tanakae</name>
    <name type="common">Tanaka's snailfish</name>
    <dbReference type="NCBI Taxonomy" id="230148"/>
    <lineage>
        <taxon>Eukaryota</taxon>
        <taxon>Metazoa</taxon>
        <taxon>Chordata</taxon>
        <taxon>Craniata</taxon>
        <taxon>Vertebrata</taxon>
        <taxon>Euteleostomi</taxon>
        <taxon>Actinopterygii</taxon>
        <taxon>Neopterygii</taxon>
        <taxon>Teleostei</taxon>
        <taxon>Neoteleostei</taxon>
        <taxon>Acanthomorphata</taxon>
        <taxon>Eupercaria</taxon>
        <taxon>Perciformes</taxon>
        <taxon>Cottioidei</taxon>
        <taxon>Cottales</taxon>
        <taxon>Liparidae</taxon>
        <taxon>Liparis</taxon>
    </lineage>
</organism>
<dbReference type="Proteomes" id="UP000314294">
    <property type="component" value="Unassembled WGS sequence"/>
</dbReference>
<dbReference type="AlphaFoldDB" id="A0A4Z2IZ89"/>
<keyword evidence="5" id="KW-1185">Reference proteome</keyword>
<dbReference type="InterPro" id="IPR040849">
    <property type="entry name" value="MyBP-C_THB"/>
</dbReference>
<gene>
    <name evidence="4" type="primary">MYBPC1_1</name>
    <name evidence="4" type="ORF">EYF80_006306</name>
</gene>